<feature type="chain" id="PRO_5043004770" description="non-specific serine/threonine protein kinase" evidence="21">
    <location>
        <begin position="22"/>
        <end position="622"/>
    </location>
</feature>
<accession>A0AAN8YGT4</accession>
<name>A0AAN8YGT4_SOLBU</name>
<evidence type="ECO:0000256" key="12">
    <source>
        <dbReference type="ARBA" id="ARBA00022840"/>
    </source>
</evidence>
<dbReference type="FunFam" id="3.80.10.10:FF:000021">
    <property type="entry name" value="Putative LRR receptor-like serine/threonine-protein kinase"/>
    <property type="match status" value="1"/>
</dbReference>
<keyword evidence="9" id="KW-0677">Repeat</keyword>
<keyword evidence="10 19" id="KW-0547">Nucleotide-binding</keyword>
<dbReference type="SMART" id="SM00220">
    <property type="entry name" value="S_TKc"/>
    <property type="match status" value="1"/>
</dbReference>
<dbReference type="PROSITE" id="PS00108">
    <property type="entry name" value="PROTEIN_KINASE_ST"/>
    <property type="match status" value="1"/>
</dbReference>
<comment type="similarity">
    <text evidence="2">Belongs to the protein kinase superfamily. Ser/Thr protein kinase family.</text>
</comment>
<dbReference type="FunFam" id="3.30.200.20:FF:000015">
    <property type="entry name" value="Somatic embryogenesis receptor kinase 1"/>
    <property type="match status" value="1"/>
</dbReference>
<comment type="caution">
    <text evidence="23">The sequence shown here is derived from an EMBL/GenBank/DDBJ whole genome shotgun (WGS) entry which is preliminary data.</text>
</comment>
<keyword evidence="7 20" id="KW-0812">Transmembrane</keyword>
<evidence type="ECO:0000256" key="3">
    <source>
        <dbReference type="ARBA" id="ARBA00012513"/>
    </source>
</evidence>
<evidence type="ECO:0000256" key="14">
    <source>
        <dbReference type="ARBA" id="ARBA00023136"/>
    </source>
</evidence>
<evidence type="ECO:0000256" key="11">
    <source>
        <dbReference type="ARBA" id="ARBA00022777"/>
    </source>
</evidence>
<evidence type="ECO:0000256" key="9">
    <source>
        <dbReference type="ARBA" id="ARBA00022737"/>
    </source>
</evidence>
<evidence type="ECO:0000256" key="10">
    <source>
        <dbReference type="ARBA" id="ARBA00022741"/>
    </source>
</evidence>
<keyword evidence="13 20" id="KW-1133">Transmembrane helix</keyword>
<dbReference type="Gene3D" id="3.80.10.10">
    <property type="entry name" value="Ribonuclease Inhibitor"/>
    <property type="match status" value="1"/>
</dbReference>
<dbReference type="GO" id="GO:0016020">
    <property type="term" value="C:membrane"/>
    <property type="evidence" value="ECO:0007669"/>
    <property type="project" value="UniProtKB-SubCell"/>
</dbReference>
<evidence type="ECO:0000259" key="22">
    <source>
        <dbReference type="PROSITE" id="PS50011"/>
    </source>
</evidence>
<dbReference type="InterPro" id="IPR001245">
    <property type="entry name" value="Ser-Thr/Tyr_kinase_cat_dom"/>
</dbReference>
<dbReference type="GO" id="GO:0050832">
    <property type="term" value="P:defense response to fungus"/>
    <property type="evidence" value="ECO:0007669"/>
    <property type="project" value="UniProtKB-ARBA"/>
</dbReference>
<feature type="signal peptide" evidence="21">
    <location>
        <begin position="1"/>
        <end position="21"/>
    </location>
</feature>
<evidence type="ECO:0000256" key="21">
    <source>
        <dbReference type="SAM" id="SignalP"/>
    </source>
</evidence>
<dbReference type="InterPro" id="IPR011009">
    <property type="entry name" value="Kinase-like_dom_sf"/>
</dbReference>
<dbReference type="Gene3D" id="3.30.200.20">
    <property type="entry name" value="Phosphorylase Kinase, domain 1"/>
    <property type="match status" value="1"/>
</dbReference>
<dbReference type="InterPro" id="IPR013210">
    <property type="entry name" value="LRR_N_plant-typ"/>
</dbReference>
<evidence type="ECO:0000256" key="7">
    <source>
        <dbReference type="ARBA" id="ARBA00022692"/>
    </source>
</evidence>
<dbReference type="GO" id="GO:0048638">
    <property type="term" value="P:regulation of developmental growth"/>
    <property type="evidence" value="ECO:0007669"/>
    <property type="project" value="UniProtKB-ARBA"/>
</dbReference>
<feature type="transmembrane region" description="Helical" evidence="20">
    <location>
        <begin position="235"/>
        <end position="259"/>
    </location>
</feature>
<keyword evidence="6" id="KW-0808">Transferase</keyword>
<keyword evidence="16" id="KW-0325">Glycoprotein</keyword>
<comment type="catalytic activity">
    <reaction evidence="17">
        <text>L-threonyl-[protein] + ATP = O-phospho-L-threonyl-[protein] + ADP + H(+)</text>
        <dbReference type="Rhea" id="RHEA:46608"/>
        <dbReference type="Rhea" id="RHEA-COMP:11060"/>
        <dbReference type="Rhea" id="RHEA-COMP:11605"/>
        <dbReference type="ChEBI" id="CHEBI:15378"/>
        <dbReference type="ChEBI" id="CHEBI:30013"/>
        <dbReference type="ChEBI" id="CHEBI:30616"/>
        <dbReference type="ChEBI" id="CHEBI:61977"/>
        <dbReference type="ChEBI" id="CHEBI:456216"/>
        <dbReference type="EC" id="2.7.11.1"/>
    </reaction>
</comment>
<dbReference type="SUPFAM" id="SSF56112">
    <property type="entry name" value="Protein kinase-like (PK-like)"/>
    <property type="match status" value="1"/>
</dbReference>
<dbReference type="GO" id="GO:0005524">
    <property type="term" value="F:ATP binding"/>
    <property type="evidence" value="ECO:0007669"/>
    <property type="project" value="UniProtKB-UniRule"/>
</dbReference>
<dbReference type="InterPro" id="IPR017441">
    <property type="entry name" value="Protein_kinase_ATP_BS"/>
</dbReference>
<keyword evidence="14 20" id="KW-0472">Membrane</keyword>
<evidence type="ECO:0000313" key="23">
    <source>
        <dbReference type="EMBL" id="KAK6791396.1"/>
    </source>
</evidence>
<evidence type="ECO:0000256" key="16">
    <source>
        <dbReference type="ARBA" id="ARBA00023180"/>
    </source>
</evidence>
<dbReference type="PANTHER" id="PTHR47988">
    <property type="entry name" value="SOMATIC EMBRYOGENESIS RECEPTOR KINASE 1"/>
    <property type="match status" value="1"/>
</dbReference>
<proteinExistence type="inferred from homology"/>
<comment type="catalytic activity">
    <reaction evidence="18">
        <text>L-seryl-[protein] + ATP = O-phospho-L-seryl-[protein] + ADP + H(+)</text>
        <dbReference type="Rhea" id="RHEA:17989"/>
        <dbReference type="Rhea" id="RHEA-COMP:9863"/>
        <dbReference type="Rhea" id="RHEA-COMP:11604"/>
        <dbReference type="ChEBI" id="CHEBI:15378"/>
        <dbReference type="ChEBI" id="CHEBI:29999"/>
        <dbReference type="ChEBI" id="CHEBI:30616"/>
        <dbReference type="ChEBI" id="CHEBI:83421"/>
        <dbReference type="ChEBI" id="CHEBI:456216"/>
        <dbReference type="EC" id="2.7.11.1"/>
    </reaction>
</comment>
<dbReference type="PROSITE" id="PS50011">
    <property type="entry name" value="PROTEIN_KINASE_DOM"/>
    <property type="match status" value="1"/>
</dbReference>
<evidence type="ECO:0000256" key="2">
    <source>
        <dbReference type="ARBA" id="ARBA00008684"/>
    </source>
</evidence>
<evidence type="ECO:0000256" key="13">
    <source>
        <dbReference type="ARBA" id="ARBA00022989"/>
    </source>
</evidence>
<evidence type="ECO:0000256" key="1">
    <source>
        <dbReference type="ARBA" id="ARBA00004479"/>
    </source>
</evidence>
<evidence type="ECO:0000256" key="19">
    <source>
        <dbReference type="PROSITE-ProRule" id="PRU10141"/>
    </source>
</evidence>
<keyword evidence="5" id="KW-0433">Leucine-rich repeat</keyword>
<dbReference type="Proteomes" id="UP001371456">
    <property type="component" value="Unassembled WGS sequence"/>
</dbReference>
<gene>
    <name evidence="23" type="ORF">RDI58_010477</name>
</gene>
<keyword evidence="15" id="KW-0675">Receptor</keyword>
<feature type="domain" description="Protein kinase" evidence="22">
    <location>
        <begin position="299"/>
        <end position="558"/>
    </location>
</feature>
<dbReference type="AlphaFoldDB" id="A0AAN8YGT4"/>
<evidence type="ECO:0000256" key="5">
    <source>
        <dbReference type="ARBA" id="ARBA00022614"/>
    </source>
</evidence>
<evidence type="ECO:0000256" key="15">
    <source>
        <dbReference type="ARBA" id="ARBA00023170"/>
    </source>
</evidence>
<dbReference type="EC" id="2.7.11.1" evidence="3"/>
<dbReference type="Pfam" id="PF08263">
    <property type="entry name" value="LRRNT_2"/>
    <property type="match status" value="1"/>
</dbReference>
<evidence type="ECO:0000256" key="4">
    <source>
        <dbReference type="ARBA" id="ARBA00022527"/>
    </source>
</evidence>
<dbReference type="InterPro" id="IPR008271">
    <property type="entry name" value="Ser/Thr_kinase_AS"/>
</dbReference>
<keyword evidence="4" id="KW-0723">Serine/threonine-protein kinase</keyword>
<comment type="subcellular location">
    <subcellularLocation>
        <location evidence="1">Membrane</location>
        <topology evidence="1">Single-pass type I membrane protein</topology>
    </subcellularLocation>
</comment>
<protein>
    <recommendedName>
        <fullName evidence="3">non-specific serine/threonine protein kinase</fullName>
        <ecNumber evidence="3">2.7.11.1</ecNumber>
    </recommendedName>
</protein>
<dbReference type="FunFam" id="1.10.510.10:FF:000016">
    <property type="entry name" value="Somatic embryogenesis receptor-like kinase 1"/>
    <property type="match status" value="1"/>
</dbReference>
<dbReference type="EMBL" id="JBANQN010000004">
    <property type="protein sequence ID" value="KAK6791396.1"/>
    <property type="molecule type" value="Genomic_DNA"/>
</dbReference>
<reference evidence="23 24" key="1">
    <citation type="submission" date="2024-02" db="EMBL/GenBank/DDBJ databases">
        <title>de novo genome assembly of Solanum bulbocastanum strain 11H21.</title>
        <authorList>
            <person name="Hosaka A.J."/>
        </authorList>
    </citation>
    <scope>NUCLEOTIDE SEQUENCE [LARGE SCALE GENOMIC DNA]</scope>
    <source>
        <tissue evidence="23">Young leaves</tissue>
    </source>
</reference>
<dbReference type="Pfam" id="PF07714">
    <property type="entry name" value="PK_Tyr_Ser-Thr"/>
    <property type="match status" value="1"/>
</dbReference>
<keyword evidence="12 19" id="KW-0067">ATP-binding</keyword>
<dbReference type="SUPFAM" id="SSF52058">
    <property type="entry name" value="L domain-like"/>
    <property type="match status" value="1"/>
</dbReference>
<dbReference type="PROSITE" id="PS00107">
    <property type="entry name" value="PROTEIN_KINASE_ATP"/>
    <property type="match status" value="1"/>
</dbReference>
<evidence type="ECO:0000256" key="18">
    <source>
        <dbReference type="ARBA" id="ARBA00048679"/>
    </source>
</evidence>
<evidence type="ECO:0000313" key="24">
    <source>
        <dbReference type="Proteomes" id="UP001371456"/>
    </source>
</evidence>
<dbReference type="InterPro" id="IPR032675">
    <property type="entry name" value="LRR_dom_sf"/>
</dbReference>
<dbReference type="Pfam" id="PF00560">
    <property type="entry name" value="LRR_1"/>
    <property type="match status" value="2"/>
</dbReference>
<evidence type="ECO:0000256" key="20">
    <source>
        <dbReference type="SAM" id="Phobius"/>
    </source>
</evidence>
<organism evidence="23 24">
    <name type="scientific">Solanum bulbocastanum</name>
    <name type="common">Wild potato</name>
    <dbReference type="NCBI Taxonomy" id="147425"/>
    <lineage>
        <taxon>Eukaryota</taxon>
        <taxon>Viridiplantae</taxon>
        <taxon>Streptophyta</taxon>
        <taxon>Embryophyta</taxon>
        <taxon>Tracheophyta</taxon>
        <taxon>Spermatophyta</taxon>
        <taxon>Magnoliopsida</taxon>
        <taxon>eudicotyledons</taxon>
        <taxon>Gunneridae</taxon>
        <taxon>Pentapetalae</taxon>
        <taxon>asterids</taxon>
        <taxon>lamiids</taxon>
        <taxon>Solanales</taxon>
        <taxon>Solanaceae</taxon>
        <taxon>Solanoideae</taxon>
        <taxon>Solaneae</taxon>
        <taxon>Solanum</taxon>
    </lineage>
</organism>
<keyword evidence="11" id="KW-0418">Kinase</keyword>
<dbReference type="InterPro" id="IPR000719">
    <property type="entry name" value="Prot_kinase_dom"/>
</dbReference>
<keyword evidence="8 21" id="KW-0732">Signal</keyword>
<sequence length="622" mass="69050">MERKWCMFLYVVLTLMESCCASLSPTGINYEVVALIEIKKALHDPYNVLENWDVTSVDPCSWRMVTCSNDGYVSSLGLPSQSLSGTLSPGIGNLTKLESILLQNNAIYGPIPDVVGNLEMLQTLDLSNNKFDGEIPASFGDLNNLNYLRLNNNSLTGTIPQSLSNIGGLALVDISFNNLSGPLPKISARAFKVIGNPLICGQSSGNNCSAVYPEPLSFPPDSLGDRRAGSKTHHVAVAFGASFGAAFLVFVVIALVLWWRYRHNQQIFFDVNEQYDPEVCLGHLKRYVFKELRTATDHFSSKNILGSGGFGVVYKGRLNNGTVVAVKRLKDYNAVGGEIQFQTEVELISLAVHRNLLRLWGFCSTESERLLVYPYMPNGSVAARLKDHIHGRPVLDWSRRKGIAVGTARGLVYLHEQCDPKIIHRDVKAANILLDEEFEAVVGDFGLAKLLDHRDSHVTTAVRGTVGHIAPEYLSTGQSSEKTDVFGFGILLLELITGQKAVDFGRGANQKGVMLDWVKKLHVEKKLNLMVDKDLKNNFDRIELEEMVQVALLCTQFIPTYRPKMSEVLRMLEGDGLAEKWEASQKVETPRYRTSENTPKRYSDYIEESSLVVEAMELSGPR</sequence>
<evidence type="ECO:0000256" key="17">
    <source>
        <dbReference type="ARBA" id="ARBA00047899"/>
    </source>
</evidence>
<evidence type="ECO:0000256" key="8">
    <source>
        <dbReference type="ARBA" id="ARBA00022729"/>
    </source>
</evidence>
<dbReference type="GO" id="GO:0004674">
    <property type="term" value="F:protein serine/threonine kinase activity"/>
    <property type="evidence" value="ECO:0007669"/>
    <property type="project" value="UniProtKB-KW"/>
</dbReference>
<dbReference type="Gene3D" id="1.10.510.10">
    <property type="entry name" value="Transferase(Phosphotransferase) domain 1"/>
    <property type="match status" value="1"/>
</dbReference>
<feature type="binding site" evidence="19">
    <location>
        <position position="327"/>
    </location>
    <ligand>
        <name>ATP</name>
        <dbReference type="ChEBI" id="CHEBI:30616"/>
    </ligand>
</feature>
<keyword evidence="24" id="KW-1185">Reference proteome</keyword>
<evidence type="ECO:0000256" key="6">
    <source>
        <dbReference type="ARBA" id="ARBA00022679"/>
    </source>
</evidence>
<dbReference type="InterPro" id="IPR001611">
    <property type="entry name" value="Leu-rich_rpt"/>
</dbReference>